<dbReference type="AlphaFoldDB" id="A0A0B1SZ21"/>
<dbReference type="Gene3D" id="3.30.497.10">
    <property type="entry name" value="Antithrombin, subunit I, domain 2"/>
    <property type="match status" value="1"/>
</dbReference>
<organism evidence="4 5">
    <name type="scientific">Oesophagostomum dentatum</name>
    <name type="common">Nodular worm</name>
    <dbReference type="NCBI Taxonomy" id="61180"/>
    <lineage>
        <taxon>Eukaryota</taxon>
        <taxon>Metazoa</taxon>
        <taxon>Ecdysozoa</taxon>
        <taxon>Nematoda</taxon>
        <taxon>Chromadorea</taxon>
        <taxon>Rhabditida</taxon>
        <taxon>Rhabditina</taxon>
        <taxon>Rhabditomorpha</taxon>
        <taxon>Strongyloidea</taxon>
        <taxon>Strongylidae</taxon>
        <taxon>Oesophagostomum</taxon>
    </lineage>
</organism>
<dbReference type="GO" id="GO:0005615">
    <property type="term" value="C:extracellular space"/>
    <property type="evidence" value="ECO:0007669"/>
    <property type="project" value="InterPro"/>
</dbReference>
<dbReference type="EMBL" id="KN555269">
    <property type="protein sequence ID" value="KHJ88752.1"/>
    <property type="molecule type" value="Genomic_DNA"/>
</dbReference>
<protein>
    <submittedName>
        <fullName evidence="4">Serpin B6 domain protein</fullName>
    </submittedName>
</protein>
<dbReference type="OrthoDB" id="9518664at2759"/>
<proteinExistence type="inferred from homology"/>
<evidence type="ECO:0000313" key="4">
    <source>
        <dbReference type="EMBL" id="KHJ88752.1"/>
    </source>
</evidence>
<dbReference type="InterPro" id="IPR023796">
    <property type="entry name" value="Serpin_dom"/>
</dbReference>
<reference evidence="4 5" key="1">
    <citation type="submission" date="2014-03" db="EMBL/GenBank/DDBJ databases">
        <title>Draft genome of the hookworm Oesophagostomum dentatum.</title>
        <authorList>
            <person name="Mitreva M."/>
        </authorList>
    </citation>
    <scope>NUCLEOTIDE SEQUENCE [LARGE SCALE GENOMIC DNA]</scope>
    <source>
        <strain evidence="4 5">OD-Hann</strain>
    </source>
</reference>
<name>A0A0B1SZ21_OESDE</name>
<evidence type="ECO:0000256" key="1">
    <source>
        <dbReference type="ARBA" id="ARBA00009500"/>
    </source>
</evidence>
<evidence type="ECO:0000313" key="5">
    <source>
        <dbReference type="Proteomes" id="UP000053660"/>
    </source>
</evidence>
<accession>A0A0B1SZ21</accession>
<comment type="similarity">
    <text evidence="1 2">Belongs to the serpin family.</text>
</comment>
<dbReference type="PANTHER" id="PTHR11461">
    <property type="entry name" value="SERINE PROTEASE INHIBITOR, SERPIN"/>
    <property type="match status" value="1"/>
</dbReference>
<evidence type="ECO:0000256" key="2">
    <source>
        <dbReference type="RuleBase" id="RU000411"/>
    </source>
</evidence>
<dbReference type="GO" id="GO:0004867">
    <property type="term" value="F:serine-type endopeptidase inhibitor activity"/>
    <property type="evidence" value="ECO:0007669"/>
    <property type="project" value="InterPro"/>
</dbReference>
<evidence type="ECO:0000259" key="3">
    <source>
        <dbReference type="SMART" id="SM00093"/>
    </source>
</evidence>
<dbReference type="InterPro" id="IPR036186">
    <property type="entry name" value="Serpin_sf"/>
</dbReference>
<dbReference type="SUPFAM" id="SSF56574">
    <property type="entry name" value="Serpins"/>
    <property type="match status" value="1"/>
</dbReference>
<dbReference type="SMART" id="SM00093">
    <property type="entry name" value="SERPIN"/>
    <property type="match status" value="1"/>
</dbReference>
<gene>
    <name evidence="4" type="ORF">OESDEN_11451</name>
</gene>
<dbReference type="InterPro" id="IPR042178">
    <property type="entry name" value="Serpin_sf_1"/>
</dbReference>
<dbReference type="Gene3D" id="2.30.39.10">
    <property type="entry name" value="Alpha-1-antitrypsin, domain 1"/>
    <property type="match status" value="1"/>
</dbReference>
<keyword evidence="5" id="KW-1185">Reference proteome</keyword>
<dbReference type="Proteomes" id="UP000053660">
    <property type="component" value="Unassembled WGS sequence"/>
</dbReference>
<dbReference type="Pfam" id="PF00079">
    <property type="entry name" value="Serpin"/>
    <property type="match status" value="1"/>
</dbReference>
<dbReference type="InterPro" id="IPR042185">
    <property type="entry name" value="Serpin_sf_2"/>
</dbReference>
<sequence length="191" mass="21570">MSDPYLAVVVLQESLMNKNELKDCRYANRHGIQLLTLPYMGKSYEFVIFLPSQRGKFEEFRKNLTAEMMGELLKSARSLSSGIDVTIPKFKLTSQPQMKSMLQRLGIKQLFGNGCDLRGISEKEEISVDDVIHKAIIEVNEEGTEAAAVTAVRMITTSISAPMEPIRFRADHPFVYGIYCGDEPIFFGQYC</sequence>
<feature type="domain" description="Serpin" evidence="3">
    <location>
        <begin position="2"/>
        <end position="191"/>
    </location>
</feature>
<dbReference type="InterPro" id="IPR000215">
    <property type="entry name" value="Serpin_fam"/>
</dbReference>
<dbReference type="PANTHER" id="PTHR11461:SF211">
    <property type="entry name" value="GH10112P-RELATED"/>
    <property type="match status" value="1"/>
</dbReference>